<feature type="compositionally biased region" description="Polar residues" evidence="6">
    <location>
        <begin position="931"/>
        <end position="942"/>
    </location>
</feature>
<evidence type="ECO:0000259" key="8">
    <source>
        <dbReference type="PROSITE" id="PS51444"/>
    </source>
</evidence>
<keyword evidence="3 5" id="KW-0175">Coiled coil</keyword>
<dbReference type="RefSeq" id="XP_018714093.1">
    <property type="nucleotide sequence ID" value="XM_018856504.1"/>
</dbReference>
<dbReference type="InterPro" id="IPR051661">
    <property type="entry name" value="Actin_filament_regulator"/>
</dbReference>
<dbReference type="GO" id="GO:0030428">
    <property type="term" value="C:cell septum"/>
    <property type="evidence" value="ECO:0007669"/>
    <property type="project" value="UniProtKB-SubCell"/>
</dbReference>
<dbReference type="InterPro" id="IPR010472">
    <property type="entry name" value="FH3_dom"/>
</dbReference>
<feature type="compositionally biased region" description="Pro residues" evidence="6">
    <location>
        <begin position="966"/>
        <end position="975"/>
    </location>
</feature>
<feature type="domain" description="GBD/FH3" evidence="7">
    <location>
        <begin position="197"/>
        <end position="678"/>
    </location>
</feature>
<evidence type="ECO:0000313" key="10">
    <source>
        <dbReference type="Proteomes" id="UP000092555"/>
    </source>
</evidence>
<dbReference type="PANTHER" id="PTHR47102">
    <property type="entry name" value="PROTEIN BNI1"/>
    <property type="match status" value="1"/>
</dbReference>
<dbReference type="GO" id="GO:0051017">
    <property type="term" value="P:actin filament bundle assembly"/>
    <property type="evidence" value="ECO:0007669"/>
    <property type="project" value="TreeGrafter"/>
</dbReference>
<feature type="compositionally biased region" description="Basic and acidic residues" evidence="6">
    <location>
        <begin position="1642"/>
        <end position="1658"/>
    </location>
</feature>
<comment type="similarity">
    <text evidence="4">Belongs to the formin homology family. BNI1 subfamily.</text>
</comment>
<feature type="compositionally biased region" description="Polar residues" evidence="6">
    <location>
        <begin position="1"/>
        <end position="12"/>
    </location>
</feature>
<feature type="compositionally biased region" description="Pro residues" evidence="6">
    <location>
        <begin position="991"/>
        <end position="1004"/>
    </location>
</feature>
<reference evidence="9 10" key="1">
    <citation type="submission" date="2016-05" db="EMBL/GenBank/DDBJ databases">
        <title>Comparative genomics of biotechnologically important yeasts.</title>
        <authorList>
            <consortium name="DOE Joint Genome Institute"/>
            <person name="Riley R."/>
            <person name="Haridas S."/>
            <person name="Wolfe K.H."/>
            <person name="Lopes M.R."/>
            <person name="Hittinger C.T."/>
            <person name="Goker M."/>
            <person name="Salamov A."/>
            <person name="Wisecaver J."/>
            <person name="Long T.M."/>
            <person name="Aerts A.L."/>
            <person name="Barry K."/>
            <person name="Choi C."/>
            <person name="Clum A."/>
            <person name="Coughlan A.Y."/>
            <person name="Deshpande S."/>
            <person name="Douglass A.P."/>
            <person name="Hanson S.J."/>
            <person name="Klenk H.-P."/>
            <person name="LaButti K."/>
            <person name="Lapidus A."/>
            <person name="Lindquist E."/>
            <person name="Lipzen A."/>
            <person name="Meier-kolthoff J.P."/>
            <person name="Ohm R.A."/>
            <person name="Otillar R.P."/>
            <person name="Pangilinan J."/>
            <person name="Peng Y."/>
            <person name="Rokas A."/>
            <person name="Rosa C.A."/>
            <person name="Scheuner C."/>
            <person name="Sibirny A.A."/>
            <person name="Slot J.C."/>
            <person name="Stielow J.B."/>
            <person name="Sun H."/>
            <person name="Kurtzman C.P."/>
            <person name="Blackwell M."/>
            <person name="Grigoriev I.V."/>
            <person name="Jeffries T.W."/>
        </authorList>
    </citation>
    <scope>NUCLEOTIDE SEQUENCE [LARGE SCALE GENOMIC DNA]</scope>
    <source>
        <strain evidence="9 10">NRRL YB-4993</strain>
    </source>
</reference>
<organism evidence="9 10">
    <name type="scientific">Metschnikowia bicuspidata var. bicuspidata NRRL YB-4993</name>
    <dbReference type="NCBI Taxonomy" id="869754"/>
    <lineage>
        <taxon>Eukaryota</taxon>
        <taxon>Fungi</taxon>
        <taxon>Dikarya</taxon>
        <taxon>Ascomycota</taxon>
        <taxon>Saccharomycotina</taxon>
        <taxon>Pichiomycetes</taxon>
        <taxon>Metschnikowiaceae</taxon>
        <taxon>Metschnikowia</taxon>
    </lineage>
</organism>
<dbReference type="Pfam" id="PF06371">
    <property type="entry name" value="Drf_GBD"/>
    <property type="match status" value="1"/>
</dbReference>
<evidence type="ECO:0000256" key="3">
    <source>
        <dbReference type="ARBA" id="ARBA00023054"/>
    </source>
</evidence>
<dbReference type="InterPro" id="IPR015425">
    <property type="entry name" value="FH2_Formin"/>
</dbReference>
<feature type="compositionally biased region" description="Polar residues" evidence="6">
    <location>
        <begin position="721"/>
        <end position="739"/>
    </location>
</feature>
<feature type="compositionally biased region" description="Basic and acidic residues" evidence="6">
    <location>
        <begin position="1440"/>
        <end position="1477"/>
    </location>
</feature>
<comment type="caution">
    <text evidence="9">The sequence shown here is derived from an EMBL/GenBank/DDBJ whole genome shotgun (WGS) entry which is preliminary data.</text>
</comment>
<dbReference type="GO" id="GO:0000142">
    <property type="term" value="C:cellular bud neck contractile ring"/>
    <property type="evidence" value="ECO:0007669"/>
    <property type="project" value="UniProtKB-ARBA"/>
</dbReference>
<feature type="domain" description="FH2" evidence="8">
    <location>
        <begin position="1043"/>
        <end position="1459"/>
    </location>
</feature>
<comment type="subcellular location">
    <subcellularLocation>
        <location evidence="1">Bud neck</location>
    </subcellularLocation>
    <subcellularLocation>
        <location evidence="2">Cell septum</location>
    </subcellularLocation>
</comment>
<dbReference type="STRING" id="869754.A0A1A0HIA1"/>
<dbReference type="GO" id="GO:0001411">
    <property type="term" value="C:hyphal tip"/>
    <property type="evidence" value="ECO:0007669"/>
    <property type="project" value="UniProtKB-ARBA"/>
</dbReference>
<feature type="region of interest" description="Disordered" evidence="6">
    <location>
        <begin position="1"/>
        <end position="95"/>
    </location>
</feature>
<evidence type="ECO:0008006" key="11">
    <source>
        <dbReference type="Google" id="ProtNLM"/>
    </source>
</evidence>
<evidence type="ECO:0000256" key="4">
    <source>
        <dbReference type="ARBA" id="ARBA00037935"/>
    </source>
</evidence>
<dbReference type="PANTHER" id="PTHR47102:SF2">
    <property type="entry name" value="PROTEIN BNI1"/>
    <property type="match status" value="1"/>
</dbReference>
<feature type="compositionally biased region" description="Polar residues" evidence="6">
    <location>
        <begin position="22"/>
        <end position="38"/>
    </location>
</feature>
<feature type="coiled-coil region" evidence="5">
    <location>
        <begin position="742"/>
        <end position="769"/>
    </location>
</feature>
<evidence type="ECO:0000256" key="5">
    <source>
        <dbReference type="SAM" id="Coils"/>
    </source>
</evidence>
<feature type="compositionally biased region" description="Polar residues" evidence="6">
    <location>
        <begin position="978"/>
        <end position="990"/>
    </location>
</feature>
<feature type="region of interest" description="Disordered" evidence="6">
    <location>
        <begin position="865"/>
        <end position="889"/>
    </location>
</feature>
<feature type="compositionally biased region" description="Polar residues" evidence="6">
    <location>
        <begin position="81"/>
        <end position="90"/>
    </location>
</feature>
<evidence type="ECO:0000256" key="1">
    <source>
        <dbReference type="ARBA" id="ARBA00004266"/>
    </source>
</evidence>
<dbReference type="InterPro" id="IPR014768">
    <property type="entry name" value="GBD/FH3_dom"/>
</dbReference>
<dbReference type="SUPFAM" id="SSF48371">
    <property type="entry name" value="ARM repeat"/>
    <property type="match status" value="1"/>
</dbReference>
<dbReference type="GO" id="GO:0043332">
    <property type="term" value="C:mating projection tip"/>
    <property type="evidence" value="ECO:0007669"/>
    <property type="project" value="TreeGrafter"/>
</dbReference>
<feature type="region of interest" description="Disordered" evidence="6">
    <location>
        <begin position="1639"/>
        <end position="1658"/>
    </location>
</feature>
<dbReference type="SMART" id="SM01140">
    <property type="entry name" value="Drf_GBD"/>
    <property type="match status" value="1"/>
</dbReference>
<dbReference type="EMBL" id="LXTC01000001">
    <property type="protein sequence ID" value="OBA23612.1"/>
    <property type="molecule type" value="Genomic_DNA"/>
</dbReference>
<evidence type="ECO:0000256" key="2">
    <source>
        <dbReference type="ARBA" id="ARBA00004431"/>
    </source>
</evidence>
<dbReference type="Pfam" id="PF02181">
    <property type="entry name" value="FH2"/>
    <property type="match status" value="1"/>
</dbReference>
<dbReference type="GO" id="GO:0031267">
    <property type="term" value="F:small GTPase binding"/>
    <property type="evidence" value="ECO:0007669"/>
    <property type="project" value="InterPro"/>
</dbReference>
<dbReference type="InterPro" id="IPR011989">
    <property type="entry name" value="ARM-like"/>
</dbReference>
<feature type="compositionally biased region" description="Low complexity" evidence="6">
    <location>
        <begin position="64"/>
        <end position="80"/>
    </location>
</feature>
<protein>
    <recommendedName>
        <fullName evidence="11">Actin-binding FH2</fullName>
    </recommendedName>
</protein>
<dbReference type="Gene3D" id="1.20.58.2220">
    <property type="entry name" value="Formin, FH2 domain"/>
    <property type="match status" value="1"/>
</dbReference>
<keyword evidence="10" id="KW-1185">Reference proteome</keyword>
<dbReference type="GO" id="GO:0051016">
    <property type="term" value="P:barbed-end actin filament capping"/>
    <property type="evidence" value="ECO:0007669"/>
    <property type="project" value="TreeGrafter"/>
</dbReference>
<feature type="region of interest" description="Disordered" evidence="6">
    <location>
        <begin position="129"/>
        <end position="158"/>
    </location>
</feature>
<feature type="region of interest" description="Disordered" evidence="6">
    <location>
        <begin position="408"/>
        <end position="427"/>
    </location>
</feature>
<evidence type="ECO:0000313" key="9">
    <source>
        <dbReference type="EMBL" id="OBA23612.1"/>
    </source>
</evidence>
<sequence>MTGKASRSISDEPNSDHGEPKTPNTPSNSTFVPQTDQFQAIGYESVTDLAEPTRVKKLPRRGPSFVSLVSGSGSMSAHSSPNRPSMSSEEQTAREAMIQSQILKVNPLHRLNLHSENLSEAQLQSPAENSIYGTPANDSTGSFSSLDPKTPRAASAKAKNARLMKELQSSPVFVPPKRNLSSNISLQSFEAVTLNINSMPEVQVVDALFQRLLSTRVFPQQSFQNISTKRKWELLLSENETNVDFDLQNLTSQLSRALPILRVSSSPKFSSQETRPSDLSTKLSSKITRSMSFSRDNSIPSTLDQNDSGTLSTLSKKFRIKEGSPSWFVSRIMANKLSSKEFRKLVKKLDCKGSKKWLYEFQDAQGETALSVILHRINKRSIKSNDDIIKEQHICHCLKMLLSTDRRDTGEEGSSAFVSEDGNSTASKSSFLKSDLLVISSIMYSLLSPSSTTRLLVTELLVYLVHRSLFNYFPHIMEGFTALQDSVGDFVKFQPWLNVFETAIDQHFNLTGNQRTGNEQHFKNYVLTTLILINILIQQADGVNDRASMRKELEESRLPVIFDKLGAMKDENIDQQILEYEVFENEDYSKFLSGNQLKDFEDEEERHTLGDVYSKLKLGFDDHTPHKNQSQPVDSVDLDSIIKRLAQLDCKKSGKAQKVFTLLEAILAHTLSDNNVHFDADSVLCMSVERLMDRMETDEIARRAVMETIRLRQMVEDLKASQESPSNQNGQKYEQTFSSDRAKSELDVVKNLRTEIQCLRKEKELLEKSLNFKQPKFINKEKVSHQNHFSKLGAHEPRLNSINEGYSRPDSSVKPLLMDELELKSSLTILEGFIRESTSLLDPPIPPPLPSSFSQNKYEVGDSNALLQNHSPQPPPPPPPLPPMLSQGKNSIDEATHIKLPPSPPMLEQSLQNHLGLLAPPPPPPLPAHLTISNDNKNGTTSSPPPPPPLPAHFAKSNDDKKGSSAPPPPPPPLPGIFSTNGGNLGGSTPSQPPPPPPPPPLPPLDRLQETPLEAQGAMLPTNHDVKGGAEIQVKEVALPKASDQSIKPKTKLKQMHWSKIENIDKTFWSGIPHKEIISELQLKGVLRELEKAFVAKNSVVKVKTKLSVSPTKPKKITLLPIDLAQQFGINLHMFGNLTVEELMQKIYSCDKSITENVSVLEFFNSDALNEMSDSVTRAFLPYSNGYTGPENTPPKSPENLERADRIFLEIFNMRNYWKSRSRALLVLHSFKKDSSDLLQKLDLIYRGANCIQESHSLKQVLALIRSVGNFMNDSSKQAMGFKLDILQRLRFMKDDSNSMTFLHYIEKIVRNYFPEYGLFVDELSILNHTQRISVEQLETDCEEFKRNILNVATSMTKGNLSARDTFHPEDVILEKIRAPLEQAKQKAFVVDSRKERTITLYCEVMDYFGENSSDSNSKNSFFSKFLNFVSEFKKMHAENVQKEEDERVYERKKQMIQRKENALKDKKSKNKHEMKVKTGGHNGSTDGEILRDKTKEGGTAFNDEDEEDGDEEDDGEGYSISANGKENRSPESIDELLRRLKYQSPILADHKGRRGHKGQSYVGLKSLYSYSIENFIDTDEDLTIRREKSSNEYESVKSLRRRMTTRKNLVDREKAVEKSEQYDVVMLRAQAMLSQLRSKTSKKDLLEPDKDALHDME</sequence>
<dbReference type="GO" id="GO:0000920">
    <property type="term" value="P:septum digestion after cytokinesis"/>
    <property type="evidence" value="ECO:0007669"/>
    <property type="project" value="UniProtKB-ARBA"/>
</dbReference>
<proteinExistence type="inferred from homology"/>
<dbReference type="GeneID" id="30029480"/>
<dbReference type="Gene3D" id="6.10.30.50">
    <property type="match status" value="1"/>
</dbReference>
<dbReference type="SMART" id="SM01139">
    <property type="entry name" value="Drf_FH3"/>
    <property type="match status" value="1"/>
</dbReference>
<dbReference type="SUPFAM" id="SSF101447">
    <property type="entry name" value="Formin homology 2 domain (FH2 domain)"/>
    <property type="match status" value="1"/>
</dbReference>
<dbReference type="Proteomes" id="UP000092555">
    <property type="component" value="Unassembled WGS sequence"/>
</dbReference>
<feature type="compositionally biased region" description="Polar residues" evidence="6">
    <location>
        <begin position="129"/>
        <end position="147"/>
    </location>
</feature>
<dbReference type="GO" id="GO:0003779">
    <property type="term" value="F:actin binding"/>
    <property type="evidence" value="ECO:0007669"/>
    <property type="project" value="InterPro"/>
</dbReference>
<evidence type="ECO:0000256" key="6">
    <source>
        <dbReference type="SAM" id="MobiDB-lite"/>
    </source>
</evidence>
<dbReference type="OrthoDB" id="1104827at2759"/>
<dbReference type="SMART" id="SM00498">
    <property type="entry name" value="FH2"/>
    <property type="match status" value="1"/>
</dbReference>
<dbReference type="InterPro" id="IPR010473">
    <property type="entry name" value="GTPase-bd"/>
</dbReference>
<gene>
    <name evidence="9" type="ORF">METBIDRAFT_34638</name>
</gene>
<feature type="region of interest" description="Disordered" evidence="6">
    <location>
        <begin position="914"/>
        <end position="1008"/>
    </location>
</feature>
<feature type="region of interest" description="Disordered" evidence="6">
    <location>
        <begin position="1440"/>
        <end position="1532"/>
    </location>
</feature>
<dbReference type="Gene3D" id="1.25.10.10">
    <property type="entry name" value="Leucine-rich Repeat Variant"/>
    <property type="match status" value="1"/>
</dbReference>
<dbReference type="PROSITE" id="PS51232">
    <property type="entry name" value="GBD_FH3"/>
    <property type="match status" value="1"/>
</dbReference>
<dbReference type="Pfam" id="PF06367">
    <property type="entry name" value="Drf_FH3"/>
    <property type="match status" value="1"/>
</dbReference>
<feature type="compositionally biased region" description="Pro residues" evidence="6">
    <location>
        <begin position="872"/>
        <end position="883"/>
    </location>
</feature>
<evidence type="ECO:0000259" key="7">
    <source>
        <dbReference type="PROSITE" id="PS51232"/>
    </source>
</evidence>
<dbReference type="InterPro" id="IPR042201">
    <property type="entry name" value="FH2_Formin_sf"/>
</dbReference>
<dbReference type="FunFam" id="1.20.58.2220:FF:000006">
    <property type="entry name" value="Cytokinesis protein sepA"/>
    <property type="match status" value="1"/>
</dbReference>
<feature type="compositionally biased region" description="Acidic residues" evidence="6">
    <location>
        <begin position="1503"/>
        <end position="1517"/>
    </location>
</feature>
<dbReference type="InterPro" id="IPR016024">
    <property type="entry name" value="ARM-type_fold"/>
</dbReference>
<name>A0A1A0HIA1_9ASCO</name>
<accession>A0A1A0HIA1</accession>
<feature type="region of interest" description="Disordered" evidence="6">
    <location>
        <begin position="718"/>
        <end position="739"/>
    </location>
</feature>
<dbReference type="PROSITE" id="PS51444">
    <property type="entry name" value="FH2"/>
    <property type="match status" value="1"/>
</dbReference>
<dbReference type="GO" id="GO:1903475">
    <property type="term" value="P:mitotic actomyosin contractile ring assembly"/>
    <property type="evidence" value="ECO:0007669"/>
    <property type="project" value="TreeGrafter"/>
</dbReference>